<dbReference type="Pfam" id="PF06180">
    <property type="entry name" value="CbiK"/>
    <property type="match status" value="1"/>
</dbReference>
<accession>W1XTI8</accession>
<comment type="caution">
    <text evidence="1">The sequence shown here is derived from an EMBL/GenBank/DDBJ whole genome shotgun (WGS) entry which is preliminary data.</text>
</comment>
<dbReference type="Gene3D" id="3.40.50.1400">
    <property type="match status" value="1"/>
</dbReference>
<dbReference type="EMBL" id="AZMM01011996">
    <property type="protein sequence ID" value="ETJ33552.1"/>
    <property type="molecule type" value="Genomic_DNA"/>
</dbReference>
<protein>
    <submittedName>
        <fullName evidence="1">Anaerobic cobalt chelatase</fullName>
    </submittedName>
</protein>
<dbReference type="SUPFAM" id="SSF53800">
    <property type="entry name" value="Chelatase"/>
    <property type="match status" value="1"/>
</dbReference>
<name>W1XTI8_9ZZZZ</name>
<evidence type="ECO:0000313" key="1">
    <source>
        <dbReference type="EMBL" id="ETJ33552.1"/>
    </source>
</evidence>
<gene>
    <name evidence="1" type="ORF">Q604_UNBC11996G0001</name>
</gene>
<dbReference type="InterPro" id="IPR010388">
    <property type="entry name" value="Anaerobic_Co-chelatase"/>
</dbReference>
<proteinExistence type="predicted"/>
<dbReference type="GO" id="GO:0016852">
    <property type="term" value="F:sirohydrochlorin cobaltochelatase activity"/>
    <property type="evidence" value="ECO:0007669"/>
    <property type="project" value="InterPro"/>
</dbReference>
<sequence length="60" mass="6843">MKQAILVVAFGSTVDSAREHNIDSVVEHIRKSYPDYTVELAFSSRIIVKRLRERGIEIPT</sequence>
<feature type="non-terminal residue" evidence="1">
    <location>
        <position position="60"/>
    </location>
</feature>
<dbReference type="GO" id="GO:0019251">
    <property type="term" value="P:anaerobic cobalamin biosynthetic process"/>
    <property type="evidence" value="ECO:0007669"/>
    <property type="project" value="InterPro"/>
</dbReference>
<organism evidence="1">
    <name type="scientific">human gut metagenome</name>
    <dbReference type="NCBI Taxonomy" id="408170"/>
    <lineage>
        <taxon>unclassified sequences</taxon>
        <taxon>metagenomes</taxon>
        <taxon>organismal metagenomes</taxon>
    </lineage>
</organism>
<dbReference type="AlphaFoldDB" id="W1XTI8"/>
<reference evidence="1" key="1">
    <citation type="submission" date="2013-12" db="EMBL/GenBank/DDBJ databases">
        <title>A Varibaculum cambriense genome reconstructed from a premature infant gut community with otherwise low bacterial novelty that shifts toward anaerobic metabolism during the third week of life.</title>
        <authorList>
            <person name="Brown C.T."/>
            <person name="Sharon I."/>
            <person name="Thomas B.C."/>
            <person name="Castelle C.J."/>
            <person name="Morowitz M.J."/>
            <person name="Banfield J.F."/>
        </authorList>
    </citation>
    <scope>NUCLEOTIDE SEQUENCE</scope>
</reference>